<name>A0A455URF6_9GAMM</name>
<dbReference type="KEGG" id="hsr:HSBAA_PA_0670"/>
<geneLocation type="plasmid" evidence="2">
    <name>pbaa-803-a dna</name>
</geneLocation>
<protein>
    <submittedName>
        <fullName evidence="1">Uncharacterized protein</fullName>
    </submittedName>
</protein>
<evidence type="ECO:0000313" key="2">
    <source>
        <dbReference type="Proteomes" id="UP000320231"/>
    </source>
</evidence>
<evidence type="ECO:0000313" key="1">
    <source>
        <dbReference type="EMBL" id="BBI65464.1"/>
    </source>
</evidence>
<dbReference type="EMBL" id="AP019515">
    <property type="protein sequence ID" value="BBI65464.1"/>
    <property type="molecule type" value="Genomic_DNA"/>
</dbReference>
<proteinExistence type="predicted"/>
<keyword evidence="1" id="KW-0614">Plasmid</keyword>
<dbReference type="AlphaFoldDB" id="A0A455URF6"/>
<reference evidence="1 2" key="1">
    <citation type="journal article" date="2019" name="Microbiol. Resour. Announc.">
        <title>Complete Genome Sequence of Halomonas sulfidaeris Strain Esulfide1 Isolated from a Metal Sulfide Rock at a Depth of 2,200 Meters, Obtained Using Nanopore Sequencing.</title>
        <authorList>
            <person name="Saito M."/>
            <person name="Nishigata A."/>
            <person name="Galipon J."/>
            <person name="Arakawa K."/>
        </authorList>
    </citation>
    <scope>NUCLEOTIDE SEQUENCE [LARGE SCALE GENOMIC DNA]</scope>
    <source>
        <strain evidence="1 2">ATCC BAA-803</strain>
        <plasmid evidence="2">pbaa-803-a dna</plasmid>
    </source>
</reference>
<organism evidence="1 2">
    <name type="scientific">Vreelandella sulfidaeris</name>
    <dbReference type="NCBI Taxonomy" id="115553"/>
    <lineage>
        <taxon>Bacteria</taxon>
        <taxon>Pseudomonadati</taxon>
        <taxon>Pseudomonadota</taxon>
        <taxon>Gammaproteobacteria</taxon>
        <taxon>Oceanospirillales</taxon>
        <taxon>Halomonadaceae</taxon>
        <taxon>Vreelandella</taxon>
    </lineage>
</organism>
<gene>
    <name evidence="1" type="ORF">HSBAA_PA_0670</name>
</gene>
<dbReference type="Proteomes" id="UP000320231">
    <property type="component" value="Plasmid pBAA-803-A"/>
</dbReference>
<accession>A0A455URF6</accession>
<sequence>MVMSFDVLFLLNSLAFLVVSVVLLSPQTADDEALSDWRKVSHGMRIYLKTPRL</sequence>